<dbReference type="RefSeq" id="WP_369339178.1">
    <property type="nucleotide sequence ID" value="NZ_JBFYGN010000016.1"/>
</dbReference>
<evidence type="ECO:0000313" key="4">
    <source>
        <dbReference type="EMBL" id="MEX8193992.1"/>
    </source>
</evidence>
<comment type="caution">
    <text evidence="4">The sequence shown here is derived from an EMBL/GenBank/DDBJ whole genome shotgun (WGS) entry which is preliminary data.</text>
</comment>
<proteinExistence type="predicted"/>
<sequence length="118" mass="13273">MSKAIDLVQHCTTMEDVRRQVNALDDVLVPLLVTRIGYMQQAARIKGDVNQVRDEARIAAIVQRVRERCEQEGGQPDVMEAVYRDLMEACIAYEHREFARLRAGTSGLDLEPSSGEQA</sequence>
<feature type="domain" description="Chorismate mutase" evidence="3">
    <location>
        <begin position="8"/>
        <end position="98"/>
    </location>
</feature>
<evidence type="ECO:0000256" key="2">
    <source>
        <dbReference type="ARBA" id="ARBA00023235"/>
    </source>
</evidence>
<name>A0ABV3ZWU0_9BURK</name>
<keyword evidence="2" id="KW-0413">Isomerase</keyword>
<dbReference type="EMBL" id="JBFYGN010000016">
    <property type="protein sequence ID" value="MEX8193992.1"/>
    <property type="molecule type" value="Genomic_DNA"/>
</dbReference>
<evidence type="ECO:0000313" key="5">
    <source>
        <dbReference type="Proteomes" id="UP001561046"/>
    </source>
</evidence>
<gene>
    <name evidence="4" type="ORF">AB6724_14215</name>
</gene>
<dbReference type="SMART" id="SM00830">
    <property type="entry name" value="CM_2"/>
    <property type="match status" value="1"/>
</dbReference>
<organism evidence="4 5">
    <name type="scientific">Comamonas guangdongensis</name>
    <dbReference type="NCBI Taxonomy" id="510515"/>
    <lineage>
        <taxon>Bacteria</taxon>
        <taxon>Pseudomonadati</taxon>
        <taxon>Pseudomonadota</taxon>
        <taxon>Betaproteobacteria</taxon>
        <taxon>Burkholderiales</taxon>
        <taxon>Comamonadaceae</taxon>
        <taxon>Comamonas</taxon>
    </lineage>
</organism>
<dbReference type="Pfam" id="PF01817">
    <property type="entry name" value="CM_2"/>
    <property type="match status" value="1"/>
</dbReference>
<keyword evidence="5" id="KW-1185">Reference proteome</keyword>
<dbReference type="InterPro" id="IPR036263">
    <property type="entry name" value="Chorismate_II_sf"/>
</dbReference>
<dbReference type="PANTHER" id="PTHR38041">
    <property type="entry name" value="CHORISMATE MUTASE"/>
    <property type="match status" value="1"/>
</dbReference>
<dbReference type="PANTHER" id="PTHR38041:SF1">
    <property type="entry name" value="CHORISMATE MUTASE"/>
    <property type="match status" value="1"/>
</dbReference>
<evidence type="ECO:0000259" key="3">
    <source>
        <dbReference type="PROSITE" id="PS51168"/>
    </source>
</evidence>
<dbReference type="PROSITE" id="PS51168">
    <property type="entry name" value="CHORISMATE_MUT_2"/>
    <property type="match status" value="1"/>
</dbReference>
<evidence type="ECO:0000256" key="1">
    <source>
        <dbReference type="ARBA" id="ARBA00012404"/>
    </source>
</evidence>
<dbReference type="Gene3D" id="1.20.59.10">
    <property type="entry name" value="Chorismate mutase"/>
    <property type="match status" value="1"/>
</dbReference>
<dbReference type="Proteomes" id="UP001561046">
    <property type="component" value="Unassembled WGS sequence"/>
</dbReference>
<dbReference type="InterPro" id="IPR002701">
    <property type="entry name" value="CM_II_prokaryot"/>
</dbReference>
<dbReference type="EC" id="5.4.99.5" evidence="1"/>
<dbReference type="InterPro" id="IPR051331">
    <property type="entry name" value="Chorismate_mutase-related"/>
</dbReference>
<protein>
    <recommendedName>
        <fullName evidence="1">chorismate mutase</fullName>
        <ecNumber evidence="1">5.4.99.5</ecNumber>
    </recommendedName>
</protein>
<dbReference type="SUPFAM" id="SSF48600">
    <property type="entry name" value="Chorismate mutase II"/>
    <property type="match status" value="1"/>
</dbReference>
<accession>A0ABV3ZWU0</accession>
<dbReference type="InterPro" id="IPR036979">
    <property type="entry name" value="CM_dom_sf"/>
</dbReference>
<reference evidence="4 5" key="1">
    <citation type="journal article" date="2013" name="Int. J. Syst. Evol. Microbiol.">
        <title>Comamonas guangdongensis sp. nov., isolated from subterranean forest sediment, and emended description of the genus Comamonas.</title>
        <authorList>
            <person name="Zhang J."/>
            <person name="Wang Y."/>
            <person name="Zhou S."/>
            <person name="Wu C."/>
            <person name="He J."/>
            <person name="Li F."/>
        </authorList>
    </citation>
    <scope>NUCLEOTIDE SEQUENCE [LARGE SCALE GENOMIC DNA]</scope>
    <source>
        <strain evidence="4 5">CCTCC AB2011133</strain>
    </source>
</reference>